<dbReference type="Gene3D" id="3.40.50.300">
    <property type="entry name" value="P-loop containing nucleotide triphosphate hydrolases"/>
    <property type="match status" value="1"/>
</dbReference>
<organism evidence="4 5">
    <name type="scientific">Natronincola ferrireducens</name>
    <dbReference type="NCBI Taxonomy" id="393762"/>
    <lineage>
        <taxon>Bacteria</taxon>
        <taxon>Bacillati</taxon>
        <taxon>Bacillota</taxon>
        <taxon>Clostridia</taxon>
        <taxon>Peptostreptococcales</taxon>
        <taxon>Natronincolaceae</taxon>
        <taxon>Natronincola</taxon>
    </lineage>
</organism>
<evidence type="ECO:0000256" key="1">
    <source>
        <dbReference type="ARBA" id="ARBA00022741"/>
    </source>
</evidence>
<keyword evidence="2" id="KW-0067">ATP-binding</keyword>
<dbReference type="GO" id="GO:0009898">
    <property type="term" value="C:cytoplasmic side of plasma membrane"/>
    <property type="evidence" value="ECO:0007669"/>
    <property type="project" value="TreeGrafter"/>
</dbReference>
<dbReference type="GO" id="GO:0051782">
    <property type="term" value="P:negative regulation of cell division"/>
    <property type="evidence" value="ECO:0007669"/>
    <property type="project" value="TreeGrafter"/>
</dbReference>
<dbReference type="InterPro" id="IPR025501">
    <property type="entry name" value="MinD_FleN"/>
</dbReference>
<dbReference type="InterPro" id="IPR050625">
    <property type="entry name" value="ParA/MinD_ATPase"/>
</dbReference>
<dbReference type="PANTHER" id="PTHR43384:SF4">
    <property type="entry name" value="CELLULOSE BIOSYNTHESIS PROTEIN BCSQ-RELATED"/>
    <property type="match status" value="1"/>
</dbReference>
<protein>
    <submittedName>
        <fullName evidence="4">Flagellar biosynthesis protein FlhG</fullName>
    </submittedName>
</protein>
<name>A0A1G9C2T8_9FIRM</name>
<sequence length="298" mass="32386">MDQATKLRELINRKKLPSTSNIIKSDGKSKPSTRIICITSGKGGVGKTNFTANLAIALANLNKKVVVIDADLGLANVDVILGVIPQHTLLDVVKFNKSITDVMTTGPRGIKVISGGSGIHDLVDMSKESLEILIEQFNEINSHADILLIDTGAGLSKSVMSFVLAADEIIVVTTSEPTSITDAYAMIKTIGGYKESKKIKVIINRVENTNEGKATFEKLKNAAEKFLGIGIEKLGFIIDDYHVSRAVKIQNPFIIEYPNSSAAKSIEMIALKLIDPLEGEKEFIKTQSFINKVISLFR</sequence>
<evidence type="ECO:0000313" key="5">
    <source>
        <dbReference type="Proteomes" id="UP000198718"/>
    </source>
</evidence>
<keyword evidence="4" id="KW-0282">Flagellum</keyword>
<gene>
    <name evidence="4" type="ORF">SAMN05660472_01346</name>
</gene>
<dbReference type="PIRSF" id="PIRSF003092">
    <property type="entry name" value="MinD"/>
    <property type="match status" value="1"/>
</dbReference>
<keyword evidence="4" id="KW-0969">Cilium</keyword>
<dbReference type="InterPro" id="IPR027417">
    <property type="entry name" value="P-loop_NTPase"/>
</dbReference>
<evidence type="ECO:0000259" key="3">
    <source>
        <dbReference type="Pfam" id="PF01656"/>
    </source>
</evidence>
<dbReference type="AlphaFoldDB" id="A0A1G9C2T8"/>
<dbReference type="SUPFAM" id="SSF52540">
    <property type="entry name" value="P-loop containing nucleoside triphosphate hydrolases"/>
    <property type="match status" value="1"/>
</dbReference>
<dbReference type="GO" id="GO:0005524">
    <property type="term" value="F:ATP binding"/>
    <property type="evidence" value="ECO:0007669"/>
    <property type="project" value="UniProtKB-KW"/>
</dbReference>
<dbReference type="Pfam" id="PF01656">
    <property type="entry name" value="CbiA"/>
    <property type="match status" value="1"/>
</dbReference>
<proteinExistence type="predicted"/>
<dbReference type="GO" id="GO:0016887">
    <property type="term" value="F:ATP hydrolysis activity"/>
    <property type="evidence" value="ECO:0007669"/>
    <property type="project" value="TreeGrafter"/>
</dbReference>
<dbReference type="InterPro" id="IPR002586">
    <property type="entry name" value="CobQ/CobB/MinD/ParA_Nub-bd_dom"/>
</dbReference>
<dbReference type="CDD" id="cd02038">
    <property type="entry name" value="FlhG-like"/>
    <property type="match status" value="1"/>
</dbReference>
<reference evidence="4 5" key="1">
    <citation type="submission" date="2016-10" db="EMBL/GenBank/DDBJ databases">
        <authorList>
            <person name="de Groot N.N."/>
        </authorList>
    </citation>
    <scope>NUCLEOTIDE SEQUENCE [LARGE SCALE GENOMIC DNA]</scope>
    <source>
        <strain evidence="4 5">DSM 18346</strain>
    </source>
</reference>
<dbReference type="GO" id="GO:0005829">
    <property type="term" value="C:cytosol"/>
    <property type="evidence" value="ECO:0007669"/>
    <property type="project" value="TreeGrafter"/>
</dbReference>
<evidence type="ECO:0000256" key="2">
    <source>
        <dbReference type="ARBA" id="ARBA00022840"/>
    </source>
</evidence>
<dbReference type="InterPro" id="IPR033875">
    <property type="entry name" value="FlhG"/>
</dbReference>
<dbReference type="Proteomes" id="UP000198718">
    <property type="component" value="Unassembled WGS sequence"/>
</dbReference>
<dbReference type="EMBL" id="FNFP01000002">
    <property type="protein sequence ID" value="SDK46011.1"/>
    <property type="molecule type" value="Genomic_DNA"/>
</dbReference>
<keyword evidence="4" id="KW-0966">Cell projection</keyword>
<dbReference type="PANTHER" id="PTHR43384">
    <property type="entry name" value="SEPTUM SITE-DETERMINING PROTEIN MIND HOMOLOG, CHLOROPLASTIC-RELATED"/>
    <property type="match status" value="1"/>
</dbReference>
<accession>A0A1G9C2T8</accession>
<dbReference type="STRING" id="393762.SAMN05660472_01346"/>
<keyword evidence="5" id="KW-1185">Reference proteome</keyword>
<evidence type="ECO:0000313" key="4">
    <source>
        <dbReference type="EMBL" id="SDK46011.1"/>
    </source>
</evidence>
<keyword evidence="1" id="KW-0547">Nucleotide-binding</keyword>
<dbReference type="RefSeq" id="WP_244269486.1">
    <property type="nucleotide sequence ID" value="NZ_FNFP01000002.1"/>
</dbReference>
<feature type="domain" description="CobQ/CobB/MinD/ParA nucleotide binding" evidence="3">
    <location>
        <begin position="36"/>
        <end position="248"/>
    </location>
</feature>